<dbReference type="Bgee" id="ENSCJAG00000061435">
    <property type="expression patterns" value="Expressed in testis and 2 other cell types or tissues"/>
</dbReference>
<dbReference type="Proteomes" id="UP000008225">
    <property type="component" value="Chromosome X"/>
</dbReference>
<evidence type="ECO:0000313" key="3">
    <source>
        <dbReference type="Proteomes" id="UP000008225"/>
    </source>
</evidence>
<accession>A0A5F4W8S0</accession>
<feature type="signal peptide" evidence="1">
    <location>
        <begin position="1"/>
        <end position="36"/>
    </location>
</feature>
<proteinExistence type="predicted"/>
<sequence length="363" mass="39701">MGQMASRNFPGLSSYPNKLFLFLLVSFNINALSTSATPIQPPLTALKLEYSIDLTQCLLLQANSSSALECWNHLSLSSSAYEAFPVPLHDLLTGRITLIYKLQKGASFFERADTLLGDYPTSRANQANKLFQTYYNSLQSFKPQSPLIEGPITKHTPLLQQASLCFSASEGNFPVGSLTPNQCNRTIIIKHPSDHQTNRVDYQVSPEANGAFLHSARFTASPSTNASGLTCAVPGVHLFPWFNVNGTTSDHIKCVKNNSFYISTIVGVSLASSLSIWSNEPQERKNTPTLTHLFSFHISACIYDKGSIFLCGTNTYLCLPTNWTGTCTLVYLSLSIGLVPPNQPLPIRLSNILGKEGPSMSIP</sequence>
<name>A0A5F4W8S0_CALJA</name>
<keyword evidence="1" id="KW-0732">Signal</keyword>
<dbReference type="InParanoid" id="A0A5F4W8S0"/>
<feature type="chain" id="PRO_5023885226" evidence="1">
    <location>
        <begin position="37"/>
        <end position="363"/>
    </location>
</feature>
<evidence type="ECO:0000256" key="1">
    <source>
        <dbReference type="SAM" id="SignalP"/>
    </source>
</evidence>
<dbReference type="PANTHER" id="PTHR10424:SF60">
    <property type="entry name" value="HERV-H_2Q24.1 PROVIRUS ANCESTRAL ENV POLYPROTEIN-RELATED"/>
    <property type="match status" value="1"/>
</dbReference>
<organism evidence="2 3">
    <name type="scientific">Callithrix jacchus</name>
    <name type="common">White-tufted-ear marmoset</name>
    <name type="synonym">Simia Jacchus</name>
    <dbReference type="NCBI Taxonomy" id="9483"/>
    <lineage>
        <taxon>Eukaryota</taxon>
        <taxon>Metazoa</taxon>
        <taxon>Chordata</taxon>
        <taxon>Craniata</taxon>
        <taxon>Vertebrata</taxon>
        <taxon>Euteleostomi</taxon>
        <taxon>Mammalia</taxon>
        <taxon>Eutheria</taxon>
        <taxon>Euarchontoglires</taxon>
        <taxon>Primates</taxon>
        <taxon>Haplorrhini</taxon>
        <taxon>Platyrrhini</taxon>
        <taxon>Cebidae</taxon>
        <taxon>Callitrichinae</taxon>
        <taxon>Callithrix</taxon>
        <taxon>Callithrix</taxon>
    </lineage>
</organism>
<dbReference type="AlphaFoldDB" id="A0A5F4W8S0"/>
<keyword evidence="3" id="KW-1185">Reference proteome</keyword>
<reference evidence="2" key="1">
    <citation type="submission" date="2009-03" db="EMBL/GenBank/DDBJ databases">
        <authorList>
            <person name="Warren W."/>
            <person name="Ye L."/>
            <person name="Minx P."/>
            <person name="Worley K."/>
            <person name="Gibbs R."/>
            <person name="Wilson R.K."/>
        </authorList>
    </citation>
    <scope>NUCLEOTIDE SEQUENCE [LARGE SCALE GENOMIC DNA]</scope>
</reference>
<reference evidence="2" key="3">
    <citation type="submission" date="2025-09" db="UniProtKB">
        <authorList>
            <consortium name="Ensembl"/>
        </authorList>
    </citation>
    <scope>IDENTIFICATION</scope>
</reference>
<evidence type="ECO:0000313" key="2">
    <source>
        <dbReference type="Ensembl" id="ENSCJAP00000074078.1"/>
    </source>
</evidence>
<reference evidence="2" key="2">
    <citation type="submission" date="2025-08" db="UniProtKB">
        <authorList>
            <consortium name="Ensembl"/>
        </authorList>
    </citation>
    <scope>IDENTIFICATION</scope>
</reference>
<protein>
    <submittedName>
        <fullName evidence="2">Uncharacterized protein</fullName>
    </submittedName>
</protein>
<dbReference type="STRING" id="9483.ENSCJAP00000074078"/>
<dbReference type="InterPro" id="IPR018154">
    <property type="entry name" value="TLV/ENV_coat_polyprotein"/>
</dbReference>
<dbReference type="Ensembl" id="ENSCJAT00000108369.2">
    <property type="protein sequence ID" value="ENSCJAP00000074078.1"/>
    <property type="gene ID" value="ENSCJAG00000061435.2"/>
</dbReference>
<dbReference type="PANTHER" id="PTHR10424">
    <property type="entry name" value="VIRAL ENVELOPE PROTEIN"/>
    <property type="match status" value="1"/>
</dbReference>